<organism evidence="1 2">
    <name type="scientific">Micromonospora andamanensis</name>
    <dbReference type="NCBI Taxonomy" id="1287068"/>
    <lineage>
        <taxon>Bacteria</taxon>
        <taxon>Bacillati</taxon>
        <taxon>Actinomycetota</taxon>
        <taxon>Actinomycetes</taxon>
        <taxon>Micromonosporales</taxon>
        <taxon>Micromonosporaceae</taxon>
        <taxon>Micromonospora</taxon>
    </lineage>
</organism>
<proteinExistence type="predicted"/>
<dbReference type="Proteomes" id="UP000647017">
    <property type="component" value="Unassembled WGS sequence"/>
</dbReference>
<reference evidence="1 2" key="1">
    <citation type="submission" date="2021-01" db="EMBL/GenBank/DDBJ databases">
        <title>Whole genome shotgun sequence of Verrucosispora andamanensis NBRC 109075.</title>
        <authorList>
            <person name="Komaki H."/>
            <person name="Tamura T."/>
        </authorList>
    </citation>
    <scope>NUCLEOTIDE SEQUENCE [LARGE SCALE GENOMIC DNA]</scope>
    <source>
        <strain evidence="1 2">NBRC 109075</strain>
    </source>
</reference>
<sequence>MDMLSARKKGLAVALENPFPPHPGEIILPLAAFAASRGEMSLWSAIFWTTLPNIGSGTLSPTGRRLLG</sequence>
<dbReference type="EMBL" id="BOOZ01000043">
    <property type="protein sequence ID" value="GIJ12053.1"/>
    <property type="molecule type" value="Genomic_DNA"/>
</dbReference>
<evidence type="ECO:0000313" key="1">
    <source>
        <dbReference type="EMBL" id="GIJ12053.1"/>
    </source>
</evidence>
<protein>
    <submittedName>
        <fullName evidence="1">Uncharacterized protein</fullName>
    </submittedName>
</protein>
<gene>
    <name evidence="1" type="ORF">Van01_52670</name>
</gene>
<evidence type="ECO:0000313" key="2">
    <source>
        <dbReference type="Proteomes" id="UP000647017"/>
    </source>
</evidence>
<dbReference type="RefSeq" id="WP_373306294.1">
    <property type="nucleotide sequence ID" value="NZ_BOOZ01000043.1"/>
</dbReference>
<keyword evidence="2" id="KW-1185">Reference proteome</keyword>
<name>A0ABQ4I2F5_9ACTN</name>
<comment type="caution">
    <text evidence="1">The sequence shown here is derived from an EMBL/GenBank/DDBJ whole genome shotgun (WGS) entry which is preliminary data.</text>
</comment>
<accession>A0ABQ4I2F5</accession>